<evidence type="ECO:0000256" key="5">
    <source>
        <dbReference type="ARBA" id="ARBA00013053"/>
    </source>
</evidence>
<evidence type="ECO:0000256" key="3">
    <source>
        <dbReference type="ARBA" id="ARBA00005072"/>
    </source>
</evidence>
<evidence type="ECO:0000256" key="7">
    <source>
        <dbReference type="ARBA" id="ARBA00048798"/>
    </source>
</evidence>
<name>A0A1E5T1M5_9BACT</name>
<dbReference type="InterPro" id="IPR050571">
    <property type="entry name" value="Class-IV_PLP-Dep_Aminotrnsfr"/>
</dbReference>
<comment type="pathway">
    <text evidence="1">Amino-acid biosynthesis; L-isoleucine biosynthesis; L-isoleucine from 2-oxobutanoate: step 4/4.</text>
</comment>
<evidence type="ECO:0000256" key="2">
    <source>
        <dbReference type="ARBA" id="ARBA00004931"/>
    </source>
</evidence>
<dbReference type="EMBL" id="MDGQ01000005">
    <property type="protein sequence ID" value="OEK05259.1"/>
    <property type="molecule type" value="Genomic_DNA"/>
</dbReference>
<comment type="catalytic activity">
    <reaction evidence="6">
        <text>L-valine + 2-oxoglutarate = 3-methyl-2-oxobutanoate + L-glutamate</text>
        <dbReference type="Rhea" id="RHEA:24813"/>
        <dbReference type="ChEBI" id="CHEBI:11851"/>
        <dbReference type="ChEBI" id="CHEBI:16810"/>
        <dbReference type="ChEBI" id="CHEBI:29985"/>
        <dbReference type="ChEBI" id="CHEBI:57762"/>
        <dbReference type="EC" id="2.6.1.42"/>
    </reaction>
</comment>
<dbReference type="GO" id="GO:0004084">
    <property type="term" value="F:branched-chain-amino-acid transaminase activity"/>
    <property type="evidence" value="ECO:0007669"/>
    <property type="project" value="UniProtKB-EC"/>
</dbReference>
<dbReference type="PANTHER" id="PTHR42743">
    <property type="entry name" value="AMINO-ACID AMINOTRANSFERASE"/>
    <property type="match status" value="1"/>
</dbReference>
<reference evidence="9 10" key="1">
    <citation type="submission" date="2016-08" db="EMBL/GenBank/DDBJ databases">
        <title>Draft genome of Fabibacter sp. strain SK-8.</title>
        <authorList>
            <person name="Wong S.-K."/>
            <person name="Hamasaki K."/>
            <person name="Yoshizawa S."/>
        </authorList>
    </citation>
    <scope>NUCLEOTIDE SEQUENCE [LARGE SCALE GENOMIC DNA]</scope>
    <source>
        <strain evidence="9 10">SK-8</strain>
    </source>
</reference>
<evidence type="ECO:0000256" key="8">
    <source>
        <dbReference type="ARBA" id="ARBA00049229"/>
    </source>
</evidence>
<dbReference type="EC" id="2.6.1.42" evidence="5"/>
<protein>
    <recommendedName>
        <fullName evidence="5">branched-chain-amino-acid transaminase</fullName>
        <ecNumber evidence="5">2.6.1.42</ecNumber>
    </recommendedName>
</protein>
<dbReference type="STRING" id="1563681.BFP71_17825"/>
<comment type="pathway">
    <text evidence="3">Amino-acid biosynthesis; L-leucine biosynthesis; L-leucine from 3-methyl-2-oxobutanoate: step 4/4.</text>
</comment>
<dbReference type="InterPro" id="IPR043132">
    <property type="entry name" value="BCAT-like_C"/>
</dbReference>
<dbReference type="Pfam" id="PF01063">
    <property type="entry name" value="Aminotran_4"/>
    <property type="match status" value="1"/>
</dbReference>
<comment type="catalytic activity">
    <reaction evidence="8">
        <text>L-leucine + 2-oxoglutarate = 4-methyl-2-oxopentanoate + L-glutamate</text>
        <dbReference type="Rhea" id="RHEA:18321"/>
        <dbReference type="ChEBI" id="CHEBI:16810"/>
        <dbReference type="ChEBI" id="CHEBI:17865"/>
        <dbReference type="ChEBI" id="CHEBI:29985"/>
        <dbReference type="ChEBI" id="CHEBI:57427"/>
        <dbReference type="EC" id="2.6.1.42"/>
    </reaction>
</comment>
<dbReference type="InterPro" id="IPR043131">
    <property type="entry name" value="BCAT-like_N"/>
</dbReference>
<dbReference type="Gene3D" id="3.30.470.10">
    <property type="match status" value="1"/>
</dbReference>
<evidence type="ECO:0000256" key="4">
    <source>
        <dbReference type="ARBA" id="ARBA00009320"/>
    </source>
</evidence>
<keyword evidence="10" id="KW-1185">Reference proteome</keyword>
<dbReference type="GO" id="GO:0046394">
    <property type="term" value="P:carboxylic acid biosynthetic process"/>
    <property type="evidence" value="ECO:0007669"/>
    <property type="project" value="UniProtKB-ARBA"/>
</dbReference>
<dbReference type="AlphaFoldDB" id="A0A1E5T1M5"/>
<evidence type="ECO:0000256" key="1">
    <source>
        <dbReference type="ARBA" id="ARBA00004824"/>
    </source>
</evidence>
<dbReference type="InterPro" id="IPR036038">
    <property type="entry name" value="Aminotransferase-like"/>
</dbReference>
<proteinExistence type="inferred from homology"/>
<dbReference type="RefSeq" id="WP_069836763.1">
    <property type="nucleotide sequence ID" value="NZ_MDGQ01000005.1"/>
</dbReference>
<evidence type="ECO:0000313" key="9">
    <source>
        <dbReference type="EMBL" id="OEK05259.1"/>
    </source>
</evidence>
<comment type="catalytic activity">
    <reaction evidence="7">
        <text>L-isoleucine + 2-oxoglutarate = (S)-3-methyl-2-oxopentanoate + L-glutamate</text>
        <dbReference type="Rhea" id="RHEA:24801"/>
        <dbReference type="ChEBI" id="CHEBI:16810"/>
        <dbReference type="ChEBI" id="CHEBI:29985"/>
        <dbReference type="ChEBI" id="CHEBI:35146"/>
        <dbReference type="ChEBI" id="CHEBI:58045"/>
        <dbReference type="EC" id="2.6.1.42"/>
    </reaction>
</comment>
<dbReference type="Gene3D" id="3.20.10.10">
    <property type="entry name" value="D-amino Acid Aminotransferase, subunit A, domain 2"/>
    <property type="match status" value="1"/>
</dbReference>
<sequence length="274" mass="31037">MKAIFNSRIVNTDDQVVKTTNRSYCYGDGLFETIVTGPERINLIGYHVNRLEQACHVMGIDFPVDLSSDRVDKMVQELRAFNGIEGVSRSKLSLWRNEGGLYSPTENSASFYLETSPTESQVYRPLQEIGLSANYHTLYSPISFAKTSNALTYVLAGREKQSQSWDDIILTDVNGNIAETHIGNIFWVIDSKIFTPKLTTGCIEGIMRRYTLEFFRKNGSPIIETEAPIKDLEDAQSIFMTNASGIRYFKSYKAQHLQNPNAVLEELIKRLQQP</sequence>
<comment type="pathway">
    <text evidence="2">Amino-acid biosynthesis; L-valine biosynthesis; L-valine from pyruvate: step 4/4.</text>
</comment>
<evidence type="ECO:0000256" key="6">
    <source>
        <dbReference type="ARBA" id="ARBA00048212"/>
    </source>
</evidence>
<accession>A0A1E5T1M5</accession>
<dbReference type="SUPFAM" id="SSF56752">
    <property type="entry name" value="D-aminoacid aminotransferase-like PLP-dependent enzymes"/>
    <property type="match status" value="1"/>
</dbReference>
<dbReference type="PANTHER" id="PTHR42743:SF11">
    <property type="entry name" value="AMINODEOXYCHORISMATE LYASE"/>
    <property type="match status" value="1"/>
</dbReference>
<dbReference type="Proteomes" id="UP000095552">
    <property type="component" value="Unassembled WGS sequence"/>
</dbReference>
<evidence type="ECO:0000313" key="10">
    <source>
        <dbReference type="Proteomes" id="UP000095552"/>
    </source>
</evidence>
<organism evidence="9 10">
    <name type="scientific">Roseivirga misakiensis</name>
    <dbReference type="NCBI Taxonomy" id="1563681"/>
    <lineage>
        <taxon>Bacteria</taxon>
        <taxon>Pseudomonadati</taxon>
        <taxon>Bacteroidota</taxon>
        <taxon>Cytophagia</taxon>
        <taxon>Cytophagales</taxon>
        <taxon>Roseivirgaceae</taxon>
        <taxon>Roseivirga</taxon>
    </lineage>
</organism>
<gene>
    <name evidence="9" type="ORF">BFP71_17825</name>
</gene>
<comment type="similarity">
    <text evidence="4">Belongs to the class-IV pyridoxal-phosphate-dependent aminotransferase family.</text>
</comment>
<comment type="caution">
    <text evidence="9">The sequence shown here is derived from an EMBL/GenBank/DDBJ whole genome shotgun (WGS) entry which is preliminary data.</text>
</comment>
<dbReference type="InterPro" id="IPR001544">
    <property type="entry name" value="Aminotrans_IV"/>
</dbReference>